<dbReference type="OrthoDB" id="9815400at2"/>
<gene>
    <name evidence="2" type="ORF">C8N30_3390</name>
</gene>
<proteinExistence type="predicted"/>
<dbReference type="PANTHER" id="PTHR34989:SF1">
    <property type="entry name" value="PROTEIN HDED"/>
    <property type="match status" value="1"/>
</dbReference>
<sequence length="195" mass="20863">MTTSTDKHPFAPGIRRDHNVMVALGILMIVAGFAAIAFPFFSSLGVVWVAGVMLIIAGIAQGFSAFSFPKGGGVFLGLVVASLWLIAGFYLLMQPLEGVFILTVVVAVVFVSEGFIKTILSLQMRPLAGSGWLLFNGVVSVLFGLMLWAQLPSSALWALGTLTGMSIMISGWTLVMIPIALSKMRRNQTSQEQPL</sequence>
<feature type="transmembrane region" description="Helical" evidence="1">
    <location>
        <begin position="73"/>
        <end position="93"/>
    </location>
</feature>
<dbReference type="InterPro" id="IPR052712">
    <property type="entry name" value="Acid_resist_chaperone_HdeD"/>
</dbReference>
<feature type="transmembrane region" description="Helical" evidence="1">
    <location>
        <begin position="157"/>
        <end position="181"/>
    </location>
</feature>
<dbReference type="GO" id="GO:0005886">
    <property type="term" value="C:plasma membrane"/>
    <property type="evidence" value="ECO:0007669"/>
    <property type="project" value="TreeGrafter"/>
</dbReference>
<dbReference type="Proteomes" id="UP000284407">
    <property type="component" value="Unassembled WGS sequence"/>
</dbReference>
<dbReference type="RefSeq" id="WP_025061695.1">
    <property type="nucleotide sequence ID" value="NZ_RAQK01000002.1"/>
</dbReference>
<reference evidence="2 3" key="1">
    <citation type="submission" date="2018-09" db="EMBL/GenBank/DDBJ databases">
        <title>Genomic Encyclopedia of Archaeal and Bacterial Type Strains, Phase II (KMG-II): from individual species to whole genera.</title>
        <authorList>
            <person name="Goeker M."/>
        </authorList>
    </citation>
    <scope>NUCLEOTIDE SEQUENCE [LARGE SCALE GENOMIC DNA]</scope>
    <source>
        <strain evidence="2 3">DSM 11458</strain>
    </source>
</reference>
<keyword evidence="1" id="KW-0472">Membrane</keyword>
<dbReference type="STRING" id="1443111.Z949_1090"/>
<comment type="caution">
    <text evidence="2">The sequence shown here is derived from an EMBL/GenBank/DDBJ whole genome shotgun (WGS) entry which is preliminary data.</text>
</comment>
<keyword evidence="1" id="KW-1133">Transmembrane helix</keyword>
<feature type="transmembrane region" description="Helical" evidence="1">
    <location>
        <begin position="20"/>
        <end position="41"/>
    </location>
</feature>
<protein>
    <submittedName>
        <fullName evidence="2">Uncharacterized membrane protein HdeD (DUF308 family)</fullName>
    </submittedName>
</protein>
<accession>A0A420DJ78</accession>
<name>A0A420DJ78_9RHOB</name>
<dbReference type="PANTHER" id="PTHR34989">
    <property type="entry name" value="PROTEIN HDED"/>
    <property type="match status" value="1"/>
</dbReference>
<evidence type="ECO:0000313" key="3">
    <source>
        <dbReference type="Proteomes" id="UP000284407"/>
    </source>
</evidence>
<evidence type="ECO:0000256" key="1">
    <source>
        <dbReference type="SAM" id="Phobius"/>
    </source>
</evidence>
<evidence type="ECO:0000313" key="2">
    <source>
        <dbReference type="EMBL" id="RKE94269.1"/>
    </source>
</evidence>
<feature type="transmembrane region" description="Helical" evidence="1">
    <location>
        <begin position="47"/>
        <end position="66"/>
    </location>
</feature>
<dbReference type="InterPro" id="IPR005325">
    <property type="entry name" value="DUF308_memb"/>
</dbReference>
<feature type="transmembrane region" description="Helical" evidence="1">
    <location>
        <begin position="99"/>
        <end position="120"/>
    </location>
</feature>
<dbReference type="EMBL" id="RAQK01000002">
    <property type="protein sequence ID" value="RKE94269.1"/>
    <property type="molecule type" value="Genomic_DNA"/>
</dbReference>
<dbReference type="AlphaFoldDB" id="A0A420DJ78"/>
<feature type="transmembrane region" description="Helical" evidence="1">
    <location>
        <begin position="132"/>
        <end position="151"/>
    </location>
</feature>
<dbReference type="Pfam" id="PF03729">
    <property type="entry name" value="DUF308"/>
    <property type="match status" value="1"/>
</dbReference>
<keyword evidence="3" id="KW-1185">Reference proteome</keyword>
<keyword evidence="1" id="KW-0812">Transmembrane</keyword>
<organism evidence="2 3">
    <name type="scientific">Sulfitobacter guttiformis</name>
    <dbReference type="NCBI Taxonomy" id="74349"/>
    <lineage>
        <taxon>Bacteria</taxon>
        <taxon>Pseudomonadati</taxon>
        <taxon>Pseudomonadota</taxon>
        <taxon>Alphaproteobacteria</taxon>
        <taxon>Rhodobacterales</taxon>
        <taxon>Roseobacteraceae</taxon>
        <taxon>Sulfitobacter</taxon>
    </lineage>
</organism>